<accession>A0A182KGD8</accession>
<dbReference type="VEuPathDB" id="VectorBase:ACHR009826"/>
<dbReference type="InterPro" id="IPR008042">
    <property type="entry name" value="Retrotrans_Pao"/>
</dbReference>
<dbReference type="GO" id="GO:0071897">
    <property type="term" value="P:DNA biosynthetic process"/>
    <property type="evidence" value="ECO:0007669"/>
    <property type="project" value="UniProtKB-ARBA"/>
</dbReference>
<dbReference type="PANTHER" id="PTHR47331">
    <property type="entry name" value="PHD-TYPE DOMAIN-CONTAINING PROTEIN"/>
    <property type="match status" value="1"/>
</dbReference>
<dbReference type="Pfam" id="PF05380">
    <property type="entry name" value="Peptidase_A17"/>
    <property type="match status" value="1"/>
</dbReference>
<reference evidence="2" key="2">
    <citation type="submission" date="2020-05" db="UniProtKB">
        <authorList>
            <consortium name="EnsemblMetazoa"/>
        </authorList>
    </citation>
    <scope>IDENTIFICATION</scope>
    <source>
        <strain evidence="2">ACHKN1017</strain>
    </source>
</reference>
<keyword evidence="3" id="KW-1185">Reference proteome</keyword>
<dbReference type="EnsemblMetazoa" id="ACHR009826-RA">
    <property type="protein sequence ID" value="ACHR009826-PA"/>
    <property type="gene ID" value="ACHR009826"/>
</dbReference>
<dbReference type="AlphaFoldDB" id="A0A182KGD8"/>
<dbReference type="Proteomes" id="UP000075881">
    <property type="component" value="Unassembled WGS sequence"/>
</dbReference>
<dbReference type="PANTHER" id="PTHR47331:SF1">
    <property type="entry name" value="GAG-LIKE PROTEIN"/>
    <property type="match status" value="1"/>
</dbReference>
<reference evidence="3" key="1">
    <citation type="submission" date="2013-03" db="EMBL/GenBank/DDBJ databases">
        <title>The Genome Sequence of Anopheles christyi ACHKN1017.</title>
        <authorList>
            <consortium name="The Broad Institute Genomics Platform"/>
            <person name="Neafsey D.E."/>
            <person name="Besansky N."/>
            <person name="Walker B."/>
            <person name="Young S.K."/>
            <person name="Zeng Q."/>
            <person name="Gargeya S."/>
            <person name="Fitzgerald M."/>
            <person name="Haas B."/>
            <person name="Abouelleil A."/>
            <person name="Allen A.W."/>
            <person name="Alvarado L."/>
            <person name="Arachchi H.M."/>
            <person name="Berlin A.M."/>
            <person name="Chapman S.B."/>
            <person name="Gainer-Dewar J."/>
            <person name="Goldberg J."/>
            <person name="Griggs A."/>
            <person name="Gujja S."/>
            <person name="Hansen M."/>
            <person name="Howarth C."/>
            <person name="Imamovic A."/>
            <person name="Ireland A."/>
            <person name="Larimer J."/>
            <person name="McCowan C."/>
            <person name="Murphy C."/>
            <person name="Pearson M."/>
            <person name="Poon T.W."/>
            <person name="Priest M."/>
            <person name="Roberts A."/>
            <person name="Saif S."/>
            <person name="Shea T."/>
            <person name="Sisk P."/>
            <person name="Sykes S."/>
            <person name="Wortman J."/>
            <person name="Nusbaum C."/>
            <person name="Birren B."/>
        </authorList>
    </citation>
    <scope>NUCLEOTIDE SEQUENCE [LARGE SCALE GENOMIC DNA]</scope>
    <source>
        <strain evidence="3">ACHKN1017</strain>
    </source>
</reference>
<proteinExistence type="predicted"/>
<protein>
    <submittedName>
        <fullName evidence="2">Uncharacterized protein</fullName>
    </submittedName>
</protein>
<evidence type="ECO:0000313" key="3">
    <source>
        <dbReference type="Proteomes" id="UP000075881"/>
    </source>
</evidence>
<evidence type="ECO:0000256" key="1">
    <source>
        <dbReference type="SAM" id="MobiDB-lite"/>
    </source>
</evidence>
<organism evidence="2 3">
    <name type="scientific">Anopheles christyi</name>
    <dbReference type="NCBI Taxonomy" id="43041"/>
    <lineage>
        <taxon>Eukaryota</taxon>
        <taxon>Metazoa</taxon>
        <taxon>Ecdysozoa</taxon>
        <taxon>Arthropoda</taxon>
        <taxon>Hexapoda</taxon>
        <taxon>Insecta</taxon>
        <taxon>Pterygota</taxon>
        <taxon>Neoptera</taxon>
        <taxon>Endopterygota</taxon>
        <taxon>Diptera</taxon>
        <taxon>Nematocera</taxon>
        <taxon>Culicoidea</taxon>
        <taxon>Culicidae</taxon>
        <taxon>Anophelinae</taxon>
        <taxon>Anopheles</taxon>
    </lineage>
</organism>
<dbReference type="STRING" id="43041.A0A182KGD8"/>
<dbReference type="InterPro" id="IPR043502">
    <property type="entry name" value="DNA/RNA_pol_sf"/>
</dbReference>
<evidence type="ECO:0000313" key="2">
    <source>
        <dbReference type="EnsemblMetazoa" id="ACHR009826-PA"/>
    </source>
</evidence>
<dbReference type="SUPFAM" id="SSF56672">
    <property type="entry name" value="DNA/RNA polymerases"/>
    <property type="match status" value="1"/>
</dbReference>
<sequence>MALKRYACLKQKMSKDPVLADAVNAKMEEYKEKGYIRRINNAEMMEKYANDWYLPIFPVTNPIKSGKIRMVFDAAAKVNVNLSTHFSLLGPICWPDYVPSCWKFREFRFGVVGDICEMFHRVGIKKEDESVRPDGTLGWDQELDGGIADKWTTWLGVLPAVQKVTVPRCYRHLYSTSAKIELHLFCDANENGMTALAYLRFEEGENIECALVGSKTRVAPLKCLSIPRLELQAAVIGARLANTIRRCHRLEISRTVFWTDSRNVLSWLHSDHMRNNQFVAFRVGELWKSKDAWPADIAATKDTAEEPPQKSRRTTHYA</sequence>
<name>A0A182KGD8_9DIPT</name>
<feature type="region of interest" description="Disordered" evidence="1">
    <location>
        <begin position="298"/>
        <end position="318"/>
    </location>
</feature>